<name>A0ABT1DA08_9PROT</name>
<proteinExistence type="predicted"/>
<dbReference type="EMBL" id="JAFIRR010000151">
    <property type="protein sequence ID" value="MCO6418764.1"/>
    <property type="molecule type" value="Genomic_DNA"/>
</dbReference>
<evidence type="ECO:0000259" key="2">
    <source>
        <dbReference type="Pfam" id="PF07331"/>
    </source>
</evidence>
<comment type="caution">
    <text evidence="3">The sequence shown here is derived from an EMBL/GenBank/DDBJ whole genome shotgun (WGS) entry which is preliminary data.</text>
</comment>
<keyword evidence="1" id="KW-1133">Transmembrane helix</keyword>
<feature type="transmembrane region" description="Helical" evidence="1">
    <location>
        <begin position="97"/>
        <end position="114"/>
    </location>
</feature>
<evidence type="ECO:0000313" key="3">
    <source>
        <dbReference type="EMBL" id="MCO6418764.1"/>
    </source>
</evidence>
<feature type="transmembrane region" description="Helical" evidence="1">
    <location>
        <begin position="38"/>
        <end position="62"/>
    </location>
</feature>
<dbReference type="Proteomes" id="UP001523392">
    <property type="component" value="Unassembled WGS sequence"/>
</dbReference>
<sequence>MQLSDRVTGGVLVLLGAAAAWGGSRLPAVPGQEVGPAAFPMLIGCGLILCGVLIAVGIGRSFEAEEAPETPHPWWYGLRALVPFALLLFYVLASETLGFVLTAAAMILVGALVLGARLRLALPLAVLMPLLIHLAFYKLLRVPLPDGLLSPPW</sequence>
<accession>A0ABT1DA08</accession>
<gene>
    <name evidence="3" type="ORF">JYK14_21755</name>
</gene>
<dbReference type="InterPro" id="IPR009936">
    <property type="entry name" value="DUF1468"/>
</dbReference>
<keyword evidence="1" id="KW-0812">Transmembrane</keyword>
<dbReference type="Pfam" id="PF07331">
    <property type="entry name" value="TctB"/>
    <property type="match status" value="1"/>
</dbReference>
<feature type="transmembrane region" description="Helical" evidence="1">
    <location>
        <begin position="74"/>
        <end position="91"/>
    </location>
</feature>
<feature type="transmembrane region" description="Helical" evidence="1">
    <location>
        <begin position="121"/>
        <end position="140"/>
    </location>
</feature>
<dbReference type="RefSeq" id="WP_252955393.1">
    <property type="nucleotide sequence ID" value="NZ_JAFIRR010000151.1"/>
</dbReference>
<feature type="domain" description="DUF1468" evidence="2">
    <location>
        <begin position="7"/>
        <end position="145"/>
    </location>
</feature>
<organism evidence="3 4">
    <name type="scientific">Siccirubricoccus soli</name>
    <dbReference type="NCBI Taxonomy" id="2899147"/>
    <lineage>
        <taxon>Bacteria</taxon>
        <taxon>Pseudomonadati</taxon>
        <taxon>Pseudomonadota</taxon>
        <taxon>Alphaproteobacteria</taxon>
        <taxon>Acetobacterales</taxon>
        <taxon>Roseomonadaceae</taxon>
        <taxon>Siccirubricoccus</taxon>
    </lineage>
</organism>
<keyword evidence="1" id="KW-0472">Membrane</keyword>
<protein>
    <submittedName>
        <fullName evidence="3">Tripartite tricarboxylate transporter TctB family protein</fullName>
    </submittedName>
</protein>
<keyword evidence="4" id="KW-1185">Reference proteome</keyword>
<reference evidence="3 4" key="1">
    <citation type="submission" date="2021-12" db="EMBL/GenBank/DDBJ databases">
        <title>Siccirubricoccus leaddurans sp. nov., a high concentration Zn2+ tolerance bacterium.</title>
        <authorList>
            <person name="Cao Y."/>
        </authorList>
    </citation>
    <scope>NUCLEOTIDE SEQUENCE [LARGE SCALE GENOMIC DNA]</scope>
    <source>
        <strain evidence="3 4">KC 17139</strain>
    </source>
</reference>
<evidence type="ECO:0000256" key="1">
    <source>
        <dbReference type="SAM" id="Phobius"/>
    </source>
</evidence>
<evidence type="ECO:0000313" key="4">
    <source>
        <dbReference type="Proteomes" id="UP001523392"/>
    </source>
</evidence>